<evidence type="ECO:0000256" key="2">
    <source>
        <dbReference type="ARBA" id="ARBA00023125"/>
    </source>
</evidence>
<dbReference type="Gene3D" id="3.40.50.2300">
    <property type="match status" value="1"/>
</dbReference>
<dbReference type="EMBL" id="BAAAKV010000016">
    <property type="protein sequence ID" value="GAA1164660.1"/>
    <property type="molecule type" value="Genomic_DNA"/>
</dbReference>
<evidence type="ECO:0000256" key="1">
    <source>
        <dbReference type="ARBA" id="ARBA00023015"/>
    </source>
</evidence>
<keyword evidence="2" id="KW-0238">DNA-binding</keyword>
<comment type="caution">
    <text evidence="7">The sequence shown here is derived from an EMBL/GenBank/DDBJ whole genome shotgun (WGS) entry which is preliminary data.</text>
</comment>
<dbReference type="PROSITE" id="PS50043">
    <property type="entry name" value="HTH_LUXR_2"/>
    <property type="match status" value="1"/>
</dbReference>
<evidence type="ECO:0000313" key="8">
    <source>
        <dbReference type="Proteomes" id="UP001501371"/>
    </source>
</evidence>
<gene>
    <name evidence="7" type="ORF">GCM10009654_21890</name>
</gene>
<dbReference type="PRINTS" id="PR00038">
    <property type="entry name" value="HTHLUXR"/>
</dbReference>
<feature type="domain" description="Response regulatory" evidence="6">
    <location>
        <begin position="1"/>
        <end position="117"/>
    </location>
</feature>
<dbReference type="SUPFAM" id="SSF52172">
    <property type="entry name" value="CheY-like"/>
    <property type="match status" value="1"/>
</dbReference>
<accession>A0ABN1US32</accession>
<evidence type="ECO:0000313" key="7">
    <source>
        <dbReference type="EMBL" id="GAA1164660.1"/>
    </source>
</evidence>
<protein>
    <submittedName>
        <fullName evidence="7">Response regulator transcription factor</fullName>
    </submittedName>
</protein>
<dbReference type="PROSITE" id="PS50110">
    <property type="entry name" value="RESPONSE_REGULATORY"/>
    <property type="match status" value="1"/>
</dbReference>
<dbReference type="InterPro" id="IPR016032">
    <property type="entry name" value="Sig_transdc_resp-reg_C-effctor"/>
</dbReference>
<sequence length="247" mass="26055">MYDPNHLSLTGLSSILQEEATIHVSGRFSTVESFMEATARSTANVALVCIDNLPAPGIQEIIGGLTARNGSRAPHVAAMSMSATEAAHLEALKAGARGVILKSYPTPRLVHAITTVADGGIVLPHATARILLERFSPERANPFGEKESGGLGLTTRQRDVLALVARGLSNSEIAQSLCLSPSTVKTHVSAMLRSLDLRDRTQLVVYAHRFSEAKRVRAVPTAPAVVPTVPAVSTVPAVPAAESMGQR</sequence>
<dbReference type="Proteomes" id="UP001501371">
    <property type="component" value="Unassembled WGS sequence"/>
</dbReference>
<dbReference type="CDD" id="cd06170">
    <property type="entry name" value="LuxR_C_like"/>
    <property type="match status" value="1"/>
</dbReference>
<name>A0ABN1US32_9ACTN</name>
<reference evidence="7 8" key="1">
    <citation type="journal article" date="2019" name="Int. J. Syst. Evol. Microbiol.">
        <title>The Global Catalogue of Microorganisms (GCM) 10K type strain sequencing project: providing services to taxonomists for standard genome sequencing and annotation.</title>
        <authorList>
            <consortium name="The Broad Institute Genomics Platform"/>
            <consortium name="The Broad Institute Genome Sequencing Center for Infectious Disease"/>
            <person name="Wu L."/>
            <person name="Ma J."/>
        </authorList>
    </citation>
    <scope>NUCLEOTIDE SEQUENCE [LARGE SCALE GENOMIC DNA]</scope>
    <source>
        <strain evidence="7 8">JCM 12696</strain>
    </source>
</reference>
<dbReference type="InterPro" id="IPR039420">
    <property type="entry name" value="WalR-like"/>
</dbReference>
<dbReference type="InterPro" id="IPR011006">
    <property type="entry name" value="CheY-like_superfamily"/>
</dbReference>
<organism evidence="7 8">
    <name type="scientific">Streptomyces hebeiensis</name>
    <dbReference type="NCBI Taxonomy" id="229486"/>
    <lineage>
        <taxon>Bacteria</taxon>
        <taxon>Bacillati</taxon>
        <taxon>Actinomycetota</taxon>
        <taxon>Actinomycetes</taxon>
        <taxon>Kitasatosporales</taxon>
        <taxon>Streptomycetaceae</taxon>
        <taxon>Streptomyces</taxon>
    </lineage>
</organism>
<evidence type="ECO:0000259" key="6">
    <source>
        <dbReference type="PROSITE" id="PS50110"/>
    </source>
</evidence>
<dbReference type="SMART" id="SM00421">
    <property type="entry name" value="HTH_LUXR"/>
    <property type="match status" value="1"/>
</dbReference>
<keyword evidence="3" id="KW-0804">Transcription</keyword>
<dbReference type="RefSeq" id="WP_344273772.1">
    <property type="nucleotide sequence ID" value="NZ_BAAAKV010000016.1"/>
</dbReference>
<comment type="caution">
    <text evidence="4">Lacks conserved residue(s) required for the propagation of feature annotation.</text>
</comment>
<dbReference type="SUPFAM" id="SSF46894">
    <property type="entry name" value="C-terminal effector domain of the bipartite response regulators"/>
    <property type="match status" value="1"/>
</dbReference>
<proteinExistence type="predicted"/>
<dbReference type="InterPro" id="IPR001789">
    <property type="entry name" value="Sig_transdc_resp-reg_receiver"/>
</dbReference>
<dbReference type="PANTHER" id="PTHR43214">
    <property type="entry name" value="TWO-COMPONENT RESPONSE REGULATOR"/>
    <property type="match status" value="1"/>
</dbReference>
<keyword evidence="8" id="KW-1185">Reference proteome</keyword>
<dbReference type="Pfam" id="PF00196">
    <property type="entry name" value="GerE"/>
    <property type="match status" value="1"/>
</dbReference>
<evidence type="ECO:0000256" key="4">
    <source>
        <dbReference type="PROSITE-ProRule" id="PRU00169"/>
    </source>
</evidence>
<feature type="domain" description="HTH luxR-type" evidence="5">
    <location>
        <begin position="146"/>
        <end position="211"/>
    </location>
</feature>
<dbReference type="InterPro" id="IPR000792">
    <property type="entry name" value="Tscrpt_reg_LuxR_C"/>
</dbReference>
<dbReference type="PANTHER" id="PTHR43214:SF24">
    <property type="entry name" value="TRANSCRIPTIONAL REGULATORY PROTEIN NARL-RELATED"/>
    <property type="match status" value="1"/>
</dbReference>
<evidence type="ECO:0000259" key="5">
    <source>
        <dbReference type="PROSITE" id="PS50043"/>
    </source>
</evidence>
<evidence type="ECO:0000256" key="3">
    <source>
        <dbReference type="ARBA" id="ARBA00023163"/>
    </source>
</evidence>
<keyword evidence="1" id="KW-0805">Transcription regulation</keyword>